<sequence>MLKTTVSKLRHVCALAYFVPRLLRGNIRYVPGRFEKLSVNVQRRVEKSTDSSPNDESEYERCQRIIDRAFSPNPPHTEFIPDPNVKHKQSLIQMVTPEIPTSPEKQCEKCQKIISQIFGEDNAGDKKREIVDPVCIPLTELQATTDKQHVETLAQKIEIIDETPLVEAAAKPKIEGFNVHPKVLGSRRKRKTSDKISILSYSTDKPIHGRRKGSSRKDITNLDELAKRCLDSPSGQIDERLLKEMEQLGVPPSTRKGSRRTASDAGIVQPEIMRKPRRPVEKTEIDFLSIMKRLNELERLNDNLPPPFELIPIKANSINLSSSCEVEDKTLYVERIQPYHLTDQIKCQLEDTLTEEDLSSSAIENSDERPPQQLLGHMSAACMSNKSDIMTDKTNEIEHLVITQERILDKNWNKSSAVESSDESRHEEPGTAIRNCKYEEISLSELQQMEKEYETMPRENLAKTNLLSEMVDPNDISPQKEPSSFIKECKEIETLRNLLATRLEHLTSSSVKSQKFQEYVTEFTKSSAPFINYESENQQGIETLKMERIKPCHLKDDPNIMSKETSPHTEPGIIIRGTTTNEPMKELVGKNASFRGYSPTQEYLTAHQLFEQISCISRETEPGTMEDYQEIDYIKPEKATPSQLLDSVGVVCKDDPLSKQNNLVPNNKIQNIVTKQSDLNQVILDAHDRNVSDNEPQDYVYTNLIEHHNFDVKQLQNTLLSSIETSRRALTEKETDKPVIAVDTGRLDSPVGQEQMAESNLLMSPVKRKWSQDQLTDHNMLVSPSDREPVFQKIDESNSVPPQTLLNPLLDKGTVANPAAEDVNANDDVSATTIPKEHPQKPLTLSEMLKRVRERNRMELCKEFVELKLQNTQVDPVVGECGKKTPPCPPPAPTCPPPPKPPCPPPKPPCPKPCQPKCPPTCPPQPCPSDKPKCPPPKKSPCDKFKKCQCSSNTSTTT</sequence>
<dbReference type="AlphaFoldDB" id="A0ABD0S3X7"/>
<dbReference type="Proteomes" id="UP001549921">
    <property type="component" value="Unassembled WGS sequence"/>
</dbReference>
<reference evidence="2 3" key="1">
    <citation type="submission" date="2024-06" db="EMBL/GenBank/DDBJ databases">
        <title>A chromosome-level genome assembly of beet webworm, Loxostege sticticalis.</title>
        <authorList>
            <person name="Zhang Y."/>
        </authorList>
    </citation>
    <scope>NUCLEOTIDE SEQUENCE [LARGE SCALE GENOMIC DNA]</scope>
    <source>
        <strain evidence="2">AQ028</strain>
        <tissue evidence="2">Male pupae</tissue>
    </source>
</reference>
<protein>
    <submittedName>
        <fullName evidence="2">Uncharacterized protein</fullName>
    </submittedName>
</protein>
<feature type="compositionally biased region" description="Polar residues" evidence="1">
    <location>
        <begin position="949"/>
        <end position="958"/>
    </location>
</feature>
<feature type="compositionally biased region" description="Pro residues" evidence="1">
    <location>
        <begin position="886"/>
        <end position="939"/>
    </location>
</feature>
<evidence type="ECO:0000313" key="3">
    <source>
        <dbReference type="Proteomes" id="UP001549921"/>
    </source>
</evidence>
<gene>
    <name evidence="2" type="ORF">ABMA28_013033</name>
</gene>
<feature type="region of interest" description="Disordered" evidence="1">
    <location>
        <begin position="413"/>
        <end position="433"/>
    </location>
</feature>
<dbReference type="EMBL" id="JBEDNZ010000031">
    <property type="protein sequence ID" value="KAL0808592.1"/>
    <property type="molecule type" value="Genomic_DNA"/>
</dbReference>
<feature type="region of interest" description="Disordered" evidence="1">
    <location>
        <begin position="881"/>
        <end position="958"/>
    </location>
</feature>
<accession>A0ABD0S3X7</accession>
<evidence type="ECO:0000313" key="2">
    <source>
        <dbReference type="EMBL" id="KAL0808592.1"/>
    </source>
</evidence>
<feature type="region of interest" description="Disordered" evidence="1">
    <location>
        <begin position="557"/>
        <end position="576"/>
    </location>
</feature>
<comment type="caution">
    <text evidence="2">The sequence shown here is derived from an EMBL/GenBank/DDBJ whole genome shotgun (WGS) entry which is preliminary data.</text>
</comment>
<evidence type="ECO:0000256" key="1">
    <source>
        <dbReference type="SAM" id="MobiDB-lite"/>
    </source>
</evidence>
<proteinExistence type="predicted"/>
<organism evidence="2 3">
    <name type="scientific">Loxostege sticticalis</name>
    <name type="common">Beet webworm moth</name>
    <dbReference type="NCBI Taxonomy" id="481309"/>
    <lineage>
        <taxon>Eukaryota</taxon>
        <taxon>Metazoa</taxon>
        <taxon>Ecdysozoa</taxon>
        <taxon>Arthropoda</taxon>
        <taxon>Hexapoda</taxon>
        <taxon>Insecta</taxon>
        <taxon>Pterygota</taxon>
        <taxon>Neoptera</taxon>
        <taxon>Endopterygota</taxon>
        <taxon>Lepidoptera</taxon>
        <taxon>Glossata</taxon>
        <taxon>Ditrysia</taxon>
        <taxon>Pyraloidea</taxon>
        <taxon>Crambidae</taxon>
        <taxon>Pyraustinae</taxon>
        <taxon>Loxostege</taxon>
    </lineage>
</organism>
<name>A0ABD0S3X7_LOXSC</name>